<keyword evidence="2 4" id="KW-0863">Zinc-finger</keyword>
<name>A0A0D2DCU3_9EURO</name>
<sequence>MTGTQTSCCARCNAQTSKTCQGCADASGCVDGATKTFYCGVQCQKADWQAHKKTCRRLKAHKSLYQAGKVLRILWLAFRTHSNFINVEKVENEGDNITFWGTQGFYADELILKPFAHHLFADGKLKEAVLNYGACAHAYSINYVVRSLLSDICDDLVEVKFAIVNKRYRVTYFLRANASMPYQKCTSTNFSKSKHQSQTADREPTIHHVFRVRLKATKEYFVIDLSNAQFGFFDTVIPWEKYLSERVAVFKTTDPLGTYDWFKWLGRSVETVREFDLKTFTALRLEQLFEAWLSENHLTTAQLIAMSGASFADRCAELEKHLFNGLIQTYKQAEQFCDLAWALRGETNRKAKWNETIELLKKIGLLDRACSADNQRWLQSCGWVFVRHAPPPSTSSSLSTVV</sequence>
<dbReference type="AlphaFoldDB" id="A0A0D2DCU3"/>
<dbReference type="GO" id="GO:0008270">
    <property type="term" value="F:zinc ion binding"/>
    <property type="evidence" value="ECO:0007669"/>
    <property type="project" value="UniProtKB-KW"/>
</dbReference>
<dbReference type="Proteomes" id="UP000054342">
    <property type="component" value="Unassembled WGS sequence"/>
</dbReference>
<dbReference type="GeneID" id="25322249"/>
<evidence type="ECO:0000256" key="1">
    <source>
        <dbReference type="ARBA" id="ARBA00022723"/>
    </source>
</evidence>
<dbReference type="SUPFAM" id="SSF144232">
    <property type="entry name" value="HIT/MYND zinc finger-like"/>
    <property type="match status" value="1"/>
</dbReference>
<dbReference type="Pfam" id="PF01753">
    <property type="entry name" value="zf-MYND"/>
    <property type="match status" value="1"/>
</dbReference>
<evidence type="ECO:0000259" key="5">
    <source>
        <dbReference type="PROSITE" id="PS50865"/>
    </source>
</evidence>
<evidence type="ECO:0000256" key="2">
    <source>
        <dbReference type="ARBA" id="ARBA00022771"/>
    </source>
</evidence>
<dbReference type="InterPro" id="IPR002893">
    <property type="entry name" value="Znf_MYND"/>
</dbReference>
<protein>
    <recommendedName>
        <fullName evidence="5">MYND-type domain-containing protein</fullName>
    </recommendedName>
</protein>
<organism evidence="6 7">
    <name type="scientific">Exophiala xenobiotica</name>
    <dbReference type="NCBI Taxonomy" id="348802"/>
    <lineage>
        <taxon>Eukaryota</taxon>
        <taxon>Fungi</taxon>
        <taxon>Dikarya</taxon>
        <taxon>Ascomycota</taxon>
        <taxon>Pezizomycotina</taxon>
        <taxon>Eurotiomycetes</taxon>
        <taxon>Chaetothyriomycetidae</taxon>
        <taxon>Chaetothyriales</taxon>
        <taxon>Herpotrichiellaceae</taxon>
        <taxon>Exophiala</taxon>
    </lineage>
</organism>
<dbReference type="PROSITE" id="PS50865">
    <property type="entry name" value="ZF_MYND_2"/>
    <property type="match status" value="1"/>
</dbReference>
<dbReference type="EMBL" id="KN847317">
    <property type="protein sequence ID" value="KIW60097.1"/>
    <property type="molecule type" value="Genomic_DNA"/>
</dbReference>
<dbReference type="RefSeq" id="XP_013320681.1">
    <property type="nucleotide sequence ID" value="XM_013465227.1"/>
</dbReference>
<dbReference type="HOGENOM" id="CLU_059033_0_0_1"/>
<dbReference type="Gene3D" id="6.10.140.2220">
    <property type="match status" value="1"/>
</dbReference>
<proteinExistence type="predicted"/>
<evidence type="ECO:0000313" key="7">
    <source>
        <dbReference type="Proteomes" id="UP000054342"/>
    </source>
</evidence>
<gene>
    <name evidence="6" type="ORF">PV05_00341</name>
</gene>
<reference evidence="6 7" key="1">
    <citation type="submission" date="2015-01" db="EMBL/GenBank/DDBJ databases">
        <title>The Genome Sequence of Exophiala xenobiotica CBS118157.</title>
        <authorList>
            <consortium name="The Broad Institute Genomics Platform"/>
            <person name="Cuomo C."/>
            <person name="de Hoog S."/>
            <person name="Gorbushina A."/>
            <person name="Stielow B."/>
            <person name="Teixiera M."/>
            <person name="Abouelleil A."/>
            <person name="Chapman S.B."/>
            <person name="Priest M."/>
            <person name="Young S.K."/>
            <person name="Wortman J."/>
            <person name="Nusbaum C."/>
            <person name="Birren B."/>
        </authorList>
    </citation>
    <scope>NUCLEOTIDE SEQUENCE [LARGE SCALE GENOMIC DNA]</scope>
    <source>
        <strain evidence="6 7">CBS 118157</strain>
    </source>
</reference>
<accession>A0A0D2DCU3</accession>
<feature type="domain" description="MYND-type" evidence="5">
    <location>
        <begin position="9"/>
        <end position="55"/>
    </location>
</feature>
<keyword evidence="3" id="KW-0862">Zinc</keyword>
<keyword evidence="1" id="KW-0479">Metal-binding</keyword>
<evidence type="ECO:0000256" key="3">
    <source>
        <dbReference type="ARBA" id="ARBA00022833"/>
    </source>
</evidence>
<evidence type="ECO:0000313" key="6">
    <source>
        <dbReference type="EMBL" id="KIW60097.1"/>
    </source>
</evidence>
<dbReference type="OrthoDB" id="4118430at2759"/>
<dbReference type="STRING" id="348802.A0A0D2DCU3"/>
<evidence type="ECO:0000256" key="4">
    <source>
        <dbReference type="PROSITE-ProRule" id="PRU00134"/>
    </source>
</evidence>
<keyword evidence="7" id="KW-1185">Reference proteome</keyword>